<dbReference type="Pfam" id="PF13302">
    <property type="entry name" value="Acetyltransf_3"/>
    <property type="match status" value="1"/>
</dbReference>
<name>A0A975BLY1_9BACT</name>
<gene>
    <name evidence="2" type="ORF">dnm_039480</name>
</gene>
<dbReference type="Proteomes" id="UP000663722">
    <property type="component" value="Chromosome"/>
</dbReference>
<dbReference type="InterPro" id="IPR016181">
    <property type="entry name" value="Acyl_CoA_acyltransferase"/>
</dbReference>
<sequence>MSFSVQIAPFTERSIKKTFLWIQNPMLRRDFLMRGELPTFETHLVYFKKTLKDPSQKVFAILCNEEHVGNCGLKHIVLNKESELWIYIGEENLKNKGVASIATKQLVDHAFNELGLVRLYLHLADFNMAAVKLYKKLGFSEVPLRDSFEWANRGVKIIRMELSKNI</sequence>
<organism evidence="2 3">
    <name type="scientific">Desulfonema magnum</name>
    <dbReference type="NCBI Taxonomy" id="45655"/>
    <lineage>
        <taxon>Bacteria</taxon>
        <taxon>Pseudomonadati</taxon>
        <taxon>Thermodesulfobacteriota</taxon>
        <taxon>Desulfobacteria</taxon>
        <taxon>Desulfobacterales</taxon>
        <taxon>Desulfococcaceae</taxon>
        <taxon>Desulfonema</taxon>
    </lineage>
</organism>
<dbReference type="PANTHER" id="PTHR43415">
    <property type="entry name" value="SPERMIDINE N(1)-ACETYLTRANSFERASE"/>
    <property type="match status" value="1"/>
</dbReference>
<dbReference type="PANTHER" id="PTHR43415:SF3">
    <property type="entry name" value="GNAT-FAMILY ACETYLTRANSFERASE"/>
    <property type="match status" value="1"/>
</dbReference>
<dbReference type="GO" id="GO:0016747">
    <property type="term" value="F:acyltransferase activity, transferring groups other than amino-acyl groups"/>
    <property type="evidence" value="ECO:0007669"/>
    <property type="project" value="InterPro"/>
</dbReference>
<dbReference type="InterPro" id="IPR000182">
    <property type="entry name" value="GNAT_dom"/>
</dbReference>
<proteinExistence type="predicted"/>
<dbReference type="KEGG" id="dmm:dnm_039480"/>
<dbReference type="Gene3D" id="3.40.630.30">
    <property type="match status" value="1"/>
</dbReference>
<protein>
    <submittedName>
        <fullName evidence="2">GNAT domain-containing protein</fullName>
    </submittedName>
</protein>
<reference evidence="2" key="1">
    <citation type="journal article" date="2021" name="Microb. Physiol.">
        <title>Proteogenomic Insights into the Physiology of Marine, Sulfate-Reducing, Filamentous Desulfonema limicola and Desulfonema magnum.</title>
        <authorList>
            <person name="Schnaars V."/>
            <person name="Wohlbrand L."/>
            <person name="Scheve S."/>
            <person name="Hinrichs C."/>
            <person name="Reinhardt R."/>
            <person name="Rabus R."/>
        </authorList>
    </citation>
    <scope>NUCLEOTIDE SEQUENCE</scope>
    <source>
        <strain evidence="2">4be13</strain>
    </source>
</reference>
<dbReference type="SUPFAM" id="SSF55729">
    <property type="entry name" value="Acyl-CoA N-acyltransferases (Nat)"/>
    <property type="match status" value="1"/>
</dbReference>
<evidence type="ECO:0000313" key="3">
    <source>
        <dbReference type="Proteomes" id="UP000663722"/>
    </source>
</evidence>
<dbReference type="RefSeq" id="WP_207682911.1">
    <property type="nucleotide sequence ID" value="NZ_CP061800.1"/>
</dbReference>
<keyword evidence="3" id="KW-1185">Reference proteome</keyword>
<dbReference type="PROSITE" id="PS51186">
    <property type="entry name" value="GNAT"/>
    <property type="match status" value="1"/>
</dbReference>
<feature type="domain" description="N-acetyltransferase" evidence="1">
    <location>
        <begin position="5"/>
        <end position="165"/>
    </location>
</feature>
<dbReference type="AlphaFoldDB" id="A0A975BLY1"/>
<dbReference type="EMBL" id="CP061800">
    <property type="protein sequence ID" value="QTA87908.1"/>
    <property type="molecule type" value="Genomic_DNA"/>
</dbReference>
<evidence type="ECO:0000313" key="2">
    <source>
        <dbReference type="EMBL" id="QTA87908.1"/>
    </source>
</evidence>
<accession>A0A975BLY1</accession>
<evidence type="ECO:0000259" key="1">
    <source>
        <dbReference type="PROSITE" id="PS51186"/>
    </source>
</evidence>